<keyword evidence="4 7" id="KW-1133">Transmembrane helix</keyword>
<dbReference type="Proteomes" id="UP000237073">
    <property type="component" value="Unassembled WGS sequence"/>
</dbReference>
<feature type="transmembrane region" description="Helical" evidence="7">
    <location>
        <begin position="99"/>
        <end position="120"/>
    </location>
</feature>
<comment type="subcellular location">
    <subcellularLocation>
        <location evidence="1">Cell inner membrane</location>
        <topology evidence="1">Multi-pass membrane protein</topology>
    </subcellularLocation>
    <subcellularLocation>
        <location evidence="7">Cell membrane</location>
        <topology evidence="7">Multi-pass membrane protein</topology>
    </subcellularLocation>
</comment>
<dbReference type="Proteomes" id="UP000247005">
    <property type="component" value="Unassembled WGS sequence"/>
</dbReference>
<dbReference type="GO" id="GO:0005886">
    <property type="term" value="C:plasma membrane"/>
    <property type="evidence" value="ECO:0007669"/>
    <property type="project" value="UniProtKB-SubCell"/>
</dbReference>
<feature type="transmembrane region" description="Helical" evidence="7">
    <location>
        <begin position="126"/>
        <end position="147"/>
    </location>
</feature>
<dbReference type="AlphaFoldDB" id="A0A2P5GMV6"/>
<keyword evidence="7" id="KW-0813">Transport</keyword>
<name>A0A2P5GMV6_9ENTR</name>
<evidence type="ECO:0000313" key="10">
    <source>
        <dbReference type="Proteomes" id="UP000237073"/>
    </source>
</evidence>
<evidence type="ECO:0000313" key="9">
    <source>
        <dbReference type="EMBL" id="POP47458.1"/>
    </source>
</evidence>
<evidence type="ECO:0000256" key="6">
    <source>
        <dbReference type="ARBA" id="ARBA00023201"/>
    </source>
</evidence>
<sequence length="397" mass="41857">MPDVITRTARRQARALVSLFKSASAGGIILIIASAAAIIVANSSLAEMYRWLLHYSIGGLSVELWVNDALMAIFFLLVGVEIKREMLIGQLATWGQRALPGLAALGGMAVPALIYLGFNISNGETVAGWAIPSATDIAFALGVLALLGSRVPISLKIFLSALAILDDMGAVIIIALFYTGGLSAMMLAAAGGMVLLLMLMNRMGVKRLTPYLLVGVVLWFFMLQSGVHATIAGILLALFIPLKGKDEQQDAPLDKLEHVLSPWVTFLILPLFGFANAGVSLGGLTMDDLLSPVPVGVALGLFIGKQIGVFGMALLAIKTGLAPRPHGSSWSQLYGVSVLCGIGFTMSLFIGNLAFARTPLLVDEVKIGVLAGSIVAALAGMLILRFSSSRNESHRES</sequence>
<accession>A0A2P5GMV6</accession>
<dbReference type="PANTHER" id="PTHR30341">
    <property type="entry name" value="SODIUM ION/PROTON ANTIPORTER NHAA-RELATED"/>
    <property type="match status" value="1"/>
</dbReference>
<feature type="transmembrane region" description="Helical" evidence="7">
    <location>
        <begin position="260"/>
        <end position="284"/>
    </location>
</feature>
<proteinExistence type="inferred from homology"/>
<evidence type="ECO:0000256" key="1">
    <source>
        <dbReference type="ARBA" id="ARBA00004429"/>
    </source>
</evidence>
<dbReference type="RefSeq" id="WP_103676310.1">
    <property type="nucleotide sequence ID" value="NZ_PQGD01000012.1"/>
</dbReference>
<dbReference type="PANTHER" id="PTHR30341:SF0">
    <property type="entry name" value="NA(+)_H(+) ANTIPORTER NHAA"/>
    <property type="match status" value="1"/>
</dbReference>
<keyword evidence="10" id="KW-1185">Reference proteome</keyword>
<keyword evidence="3 7" id="KW-0812">Transmembrane</keyword>
<comment type="function">
    <text evidence="7">Na(+)/H(+) antiporter that extrudes sodium in exchange for external protons.</text>
</comment>
<dbReference type="Gene3D" id="1.20.1530.10">
    <property type="entry name" value="Na+/H+ antiporter like domain"/>
    <property type="match status" value="1"/>
</dbReference>
<evidence type="ECO:0000313" key="11">
    <source>
        <dbReference type="Proteomes" id="UP000247005"/>
    </source>
</evidence>
<reference evidence="10 11" key="1">
    <citation type="submission" date="2018-01" db="EMBL/GenBank/DDBJ databases">
        <title>Superficieibacter electus gen. nov., sp. nov., an extended-spectrum beta-lactamase possessing member of the Enterobacteriaceae family, isolated from intensive care unit surfaces.</title>
        <authorList>
            <person name="Potter R.F."/>
            <person name="D'Souza A.W."/>
        </authorList>
    </citation>
    <scope>NUCLEOTIDE SEQUENCE [LARGE SCALE GENOMIC DNA]</scope>
    <source>
        <strain evidence="9 11">BP-1</strain>
        <strain evidence="8 10">BP-2</strain>
    </source>
</reference>
<gene>
    <name evidence="7 9" type="primary">nhaA</name>
    <name evidence="9" type="ORF">CHU32_15795</name>
    <name evidence="8" type="ORF">CHU33_11970</name>
</gene>
<evidence type="ECO:0000256" key="4">
    <source>
        <dbReference type="ARBA" id="ARBA00022989"/>
    </source>
</evidence>
<keyword evidence="5 7" id="KW-0472">Membrane</keyword>
<dbReference type="NCBIfam" id="NF007112">
    <property type="entry name" value="PRK09561.1"/>
    <property type="match status" value="1"/>
</dbReference>
<feature type="transmembrane region" description="Helical" evidence="7">
    <location>
        <begin position="333"/>
        <end position="355"/>
    </location>
</feature>
<comment type="caution">
    <text evidence="9">The sequence shown here is derived from an EMBL/GenBank/DDBJ whole genome shotgun (WGS) entry which is preliminary data.</text>
</comment>
<dbReference type="EMBL" id="PQGE01000009">
    <property type="protein sequence ID" value="POP44653.1"/>
    <property type="molecule type" value="Genomic_DNA"/>
</dbReference>
<feature type="transmembrane region" description="Helical" evidence="7">
    <location>
        <begin position="367"/>
        <end position="387"/>
    </location>
</feature>
<evidence type="ECO:0000256" key="2">
    <source>
        <dbReference type="ARBA" id="ARBA00022475"/>
    </source>
</evidence>
<dbReference type="HAMAP" id="MF_01844">
    <property type="entry name" value="NhaA"/>
    <property type="match status" value="1"/>
</dbReference>
<protein>
    <recommendedName>
        <fullName evidence="7">Na(+)/H(+) antiporter NhaA</fullName>
    </recommendedName>
    <alternativeName>
        <fullName evidence="7">Sodium/proton antiporter NhaA</fullName>
    </alternativeName>
</protein>
<dbReference type="NCBIfam" id="NF007111">
    <property type="entry name" value="PRK09560.1"/>
    <property type="match status" value="1"/>
</dbReference>
<feature type="transmembrane region" description="Helical" evidence="7">
    <location>
        <begin position="212"/>
        <end position="240"/>
    </location>
</feature>
<feature type="transmembrane region" description="Helical" evidence="7">
    <location>
        <begin position="296"/>
        <end position="321"/>
    </location>
</feature>
<dbReference type="GO" id="GO:0006885">
    <property type="term" value="P:regulation of pH"/>
    <property type="evidence" value="ECO:0007669"/>
    <property type="project" value="UniProtKB-UniRule"/>
</dbReference>
<feature type="transmembrane region" description="Helical" evidence="7">
    <location>
        <begin position="20"/>
        <end position="41"/>
    </location>
</feature>
<dbReference type="InterPro" id="IPR023171">
    <property type="entry name" value="Na/H_antiporter_dom_sf"/>
</dbReference>
<dbReference type="InterPro" id="IPR004670">
    <property type="entry name" value="NhaA"/>
</dbReference>
<dbReference type="Pfam" id="PF06965">
    <property type="entry name" value="Na_H_antiport_1"/>
    <property type="match status" value="1"/>
</dbReference>
<comment type="similarity">
    <text evidence="7">Belongs to the NhaA Na(+)/H(+) (TC 2.A.33) antiporter family.</text>
</comment>
<comment type="catalytic activity">
    <reaction evidence="7">
        <text>Na(+)(in) + 2 H(+)(out) = Na(+)(out) + 2 H(+)(in)</text>
        <dbReference type="Rhea" id="RHEA:29251"/>
        <dbReference type="ChEBI" id="CHEBI:15378"/>
        <dbReference type="ChEBI" id="CHEBI:29101"/>
    </reaction>
</comment>
<dbReference type="GO" id="GO:0015385">
    <property type="term" value="F:sodium:proton antiporter activity"/>
    <property type="evidence" value="ECO:0007669"/>
    <property type="project" value="UniProtKB-UniRule"/>
</dbReference>
<feature type="transmembrane region" description="Helical" evidence="7">
    <location>
        <begin position="159"/>
        <end position="178"/>
    </location>
</feature>
<evidence type="ECO:0000256" key="5">
    <source>
        <dbReference type="ARBA" id="ARBA00023136"/>
    </source>
</evidence>
<keyword evidence="6 7" id="KW-0739">Sodium transport</keyword>
<dbReference type="OrthoDB" id="9808135at2"/>
<organism evidence="9 11">
    <name type="scientific">Superficieibacter electus</name>
    <dbReference type="NCBI Taxonomy" id="2022662"/>
    <lineage>
        <taxon>Bacteria</taxon>
        <taxon>Pseudomonadati</taxon>
        <taxon>Pseudomonadota</taxon>
        <taxon>Gammaproteobacteria</taxon>
        <taxon>Enterobacterales</taxon>
        <taxon>Enterobacteriaceae</taxon>
        <taxon>Superficieibacter</taxon>
    </lineage>
</organism>
<dbReference type="EMBL" id="PQGD01000012">
    <property type="protein sequence ID" value="POP47458.1"/>
    <property type="molecule type" value="Genomic_DNA"/>
</dbReference>
<keyword evidence="7" id="KW-0406">Ion transport</keyword>
<feature type="transmembrane region" description="Helical" evidence="7">
    <location>
        <begin position="184"/>
        <end position="200"/>
    </location>
</feature>
<feature type="transmembrane region" description="Helical" evidence="7">
    <location>
        <begin position="53"/>
        <end position="78"/>
    </location>
</feature>
<dbReference type="NCBIfam" id="TIGR00773">
    <property type="entry name" value="NhaA"/>
    <property type="match status" value="1"/>
</dbReference>
<evidence type="ECO:0000313" key="8">
    <source>
        <dbReference type="EMBL" id="POP44653.1"/>
    </source>
</evidence>
<evidence type="ECO:0000256" key="3">
    <source>
        <dbReference type="ARBA" id="ARBA00022692"/>
    </source>
</evidence>
<evidence type="ECO:0000256" key="7">
    <source>
        <dbReference type="HAMAP-Rule" id="MF_01844"/>
    </source>
</evidence>
<keyword evidence="7" id="KW-0915">Sodium</keyword>
<keyword evidence="2 7" id="KW-1003">Cell membrane</keyword>
<keyword evidence="7" id="KW-0050">Antiport</keyword>